<accession>A0A1D9QBY1</accession>
<evidence type="ECO:0000313" key="2">
    <source>
        <dbReference type="Proteomes" id="UP000177798"/>
    </source>
</evidence>
<dbReference type="OMA" id="SEDWTIM"/>
<sequence length="155" mass="18117">MTSIREAVKKERRVSYMLWKAVNSQLELEKATNKLMQDMYEDLENMRVSGCSSEDWTTMCEMAQELVDTLKMLKEQPSDSMLEERSIELKVKEAIREDSEDIEDEIKDEPEKNIDEDVEEYIEVLIREMHPNLDQIRAAAGLEEDDLHDVFGLAK</sequence>
<gene>
    <name evidence="1" type="ORF">sscle_09g072070</name>
</gene>
<protein>
    <submittedName>
        <fullName evidence="1">Uncharacterized protein</fullName>
    </submittedName>
</protein>
<dbReference type="OrthoDB" id="3550157at2759"/>
<reference evidence="2" key="1">
    <citation type="journal article" date="2017" name="Genome Biol. Evol.">
        <title>The complete genome sequence of the phytopathogenic fungus Sclerotinia sclerotiorum reveals insights into the genome architecture of broad host range pathogens.</title>
        <authorList>
            <person name="Derbyshire M."/>
            <person name="Denton-Giles M."/>
            <person name="Hegedus D."/>
            <person name="Seifbarghy S."/>
            <person name="Rollins J."/>
            <person name="van Kan J."/>
            <person name="Seidl M.F."/>
            <person name="Faino L."/>
            <person name="Mbengue M."/>
            <person name="Navaud O."/>
            <person name="Raffaele S."/>
            <person name="Hammond-Kosack K."/>
            <person name="Heard S."/>
            <person name="Oliver R."/>
        </authorList>
    </citation>
    <scope>NUCLEOTIDE SEQUENCE [LARGE SCALE GENOMIC DNA]</scope>
    <source>
        <strain evidence="2">ATCC 18683 / 1980 / Ss-1</strain>
    </source>
</reference>
<dbReference type="Proteomes" id="UP000177798">
    <property type="component" value="Chromosome 9"/>
</dbReference>
<dbReference type="VEuPathDB" id="FungiDB:sscle_09g072070"/>
<dbReference type="RefSeq" id="XP_001595882.1">
    <property type="nucleotide sequence ID" value="XM_001595832.1"/>
</dbReference>
<dbReference type="AlphaFoldDB" id="A0A1D9QBY1"/>
<dbReference type="EMBL" id="CP017822">
    <property type="protein sequence ID" value="APA12437.1"/>
    <property type="molecule type" value="Genomic_DNA"/>
</dbReference>
<evidence type="ECO:0000313" key="1">
    <source>
        <dbReference type="EMBL" id="APA12437.1"/>
    </source>
</evidence>
<dbReference type="KEGG" id="ssl:SS1G_03972"/>
<organism evidence="1 2">
    <name type="scientific">Sclerotinia sclerotiorum (strain ATCC 18683 / 1980 / Ss-1)</name>
    <name type="common">White mold</name>
    <name type="synonym">Whetzelinia sclerotiorum</name>
    <dbReference type="NCBI Taxonomy" id="665079"/>
    <lineage>
        <taxon>Eukaryota</taxon>
        <taxon>Fungi</taxon>
        <taxon>Dikarya</taxon>
        <taxon>Ascomycota</taxon>
        <taxon>Pezizomycotina</taxon>
        <taxon>Leotiomycetes</taxon>
        <taxon>Helotiales</taxon>
        <taxon>Sclerotiniaceae</taxon>
        <taxon>Sclerotinia</taxon>
    </lineage>
</organism>
<name>A0A1D9QBY1_SCLS1</name>
<proteinExistence type="predicted"/>